<dbReference type="InterPro" id="IPR001179">
    <property type="entry name" value="PPIase_FKBP_dom"/>
</dbReference>
<feature type="domain" description="PPIase FKBP-type" evidence="11">
    <location>
        <begin position="6"/>
        <end position="81"/>
    </location>
</feature>
<organism evidence="12 13">
    <name type="scientific">Fluviicola chungangensis</name>
    <dbReference type="NCBI Taxonomy" id="2597671"/>
    <lineage>
        <taxon>Bacteria</taxon>
        <taxon>Pseudomonadati</taxon>
        <taxon>Bacteroidota</taxon>
        <taxon>Flavobacteriia</taxon>
        <taxon>Flavobacteriales</taxon>
        <taxon>Crocinitomicaceae</taxon>
        <taxon>Fluviicola</taxon>
    </lineage>
</organism>
<dbReference type="SUPFAM" id="SSF54534">
    <property type="entry name" value="FKBP-like"/>
    <property type="match status" value="1"/>
</dbReference>
<dbReference type="Pfam" id="PF00254">
    <property type="entry name" value="FKBP_C"/>
    <property type="match status" value="1"/>
</dbReference>
<dbReference type="PANTHER" id="PTHR47861">
    <property type="entry name" value="FKBP-TYPE PEPTIDYL-PROLYL CIS-TRANS ISOMERASE SLYD"/>
    <property type="match status" value="1"/>
</dbReference>
<dbReference type="RefSeq" id="WP_144334231.1">
    <property type="nucleotide sequence ID" value="NZ_VLPL01000009.1"/>
</dbReference>
<keyword evidence="7 9" id="KW-0413">Isomerase</keyword>
<evidence type="ECO:0000259" key="11">
    <source>
        <dbReference type="PROSITE" id="PS50059"/>
    </source>
</evidence>
<keyword evidence="5 9" id="KW-0697">Rotamase</keyword>
<name>A0A556MJQ5_9FLAO</name>
<dbReference type="PANTHER" id="PTHR47861:SF3">
    <property type="entry name" value="FKBP-TYPE PEPTIDYL-PROLYL CIS-TRANS ISOMERASE SLYD"/>
    <property type="match status" value="1"/>
</dbReference>
<keyword evidence="4" id="KW-0963">Cytoplasm</keyword>
<comment type="function">
    <text evidence="8">Also involved in hydrogenase metallocenter assembly, probably by participating in the nickel insertion step. This function in hydrogenase biosynthesis requires chaperone activity and the presence of the metal-binding domain, but not PPIase activity.</text>
</comment>
<evidence type="ECO:0000256" key="3">
    <source>
        <dbReference type="ARBA" id="ARBA00006577"/>
    </source>
</evidence>
<sequence length="168" mass="18603">MTVDTNMVVSLSYKLTNHKTGEHIEETSENQPMEFLYGVERIIPAFEVNIHGLKAGDTFEFDIPSAEAYGDKNDDHVALIPISVFFDETGKVDETQIKVGAILPMTDNEGNHLRGTILEMTDETVTMDFNHPLAGTDLLFKGTILDVRPATDEEIAHGHSHGAHGHHH</sequence>
<evidence type="ECO:0000256" key="4">
    <source>
        <dbReference type="ARBA" id="ARBA00022490"/>
    </source>
</evidence>
<evidence type="ECO:0000313" key="13">
    <source>
        <dbReference type="Proteomes" id="UP000316008"/>
    </source>
</evidence>
<comment type="similarity">
    <text evidence="3 10">Belongs to the FKBP-type PPIase family.</text>
</comment>
<comment type="catalytic activity">
    <reaction evidence="1 9 10">
        <text>[protein]-peptidylproline (omega=180) = [protein]-peptidylproline (omega=0)</text>
        <dbReference type="Rhea" id="RHEA:16237"/>
        <dbReference type="Rhea" id="RHEA-COMP:10747"/>
        <dbReference type="Rhea" id="RHEA-COMP:10748"/>
        <dbReference type="ChEBI" id="CHEBI:83833"/>
        <dbReference type="ChEBI" id="CHEBI:83834"/>
        <dbReference type="EC" id="5.2.1.8"/>
    </reaction>
</comment>
<dbReference type="GO" id="GO:0003755">
    <property type="term" value="F:peptidyl-prolyl cis-trans isomerase activity"/>
    <property type="evidence" value="ECO:0007669"/>
    <property type="project" value="UniProtKB-UniRule"/>
</dbReference>
<dbReference type="AlphaFoldDB" id="A0A556MJQ5"/>
<dbReference type="Gene3D" id="3.10.50.40">
    <property type="match status" value="1"/>
</dbReference>
<evidence type="ECO:0000256" key="6">
    <source>
        <dbReference type="ARBA" id="ARBA00023186"/>
    </source>
</evidence>
<gene>
    <name evidence="12" type="ORF">FO442_16015</name>
</gene>
<reference evidence="12 13" key="1">
    <citation type="submission" date="2019-07" db="EMBL/GenBank/DDBJ databases">
        <authorList>
            <person name="Huq M.A."/>
        </authorList>
    </citation>
    <scope>NUCLEOTIDE SEQUENCE [LARGE SCALE GENOMIC DNA]</scope>
    <source>
        <strain evidence="12 13">MAH-3</strain>
    </source>
</reference>
<protein>
    <recommendedName>
        <fullName evidence="10">Peptidyl-prolyl cis-trans isomerase</fullName>
        <ecNumber evidence="10">5.2.1.8</ecNumber>
    </recommendedName>
</protein>
<evidence type="ECO:0000313" key="12">
    <source>
        <dbReference type="EMBL" id="TSJ40103.1"/>
    </source>
</evidence>
<proteinExistence type="inferred from homology"/>
<keyword evidence="6" id="KW-0143">Chaperone</keyword>
<evidence type="ECO:0000256" key="2">
    <source>
        <dbReference type="ARBA" id="ARBA00004496"/>
    </source>
</evidence>
<dbReference type="OrthoDB" id="9808891at2"/>
<evidence type="ECO:0000256" key="10">
    <source>
        <dbReference type="RuleBase" id="RU003915"/>
    </source>
</evidence>
<comment type="subcellular location">
    <subcellularLocation>
        <location evidence="2">Cytoplasm</location>
    </subcellularLocation>
</comment>
<dbReference type="PROSITE" id="PS50059">
    <property type="entry name" value="FKBP_PPIASE"/>
    <property type="match status" value="1"/>
</dbReference>
<dbReference type="Proteomes" id="UP000316008">
    <property type="component" value="Unassembled WGS sequence"/>
</dbReference>
<dbReference type="EMBL" id="VLPL01000009">
    <property type="protein sequence ID" value="TSJ40103.1"/>
    <property type="molecule type" value="Genomic_DNA"/>
</dbReference>
<evidence type="ECO:0000256" key="7">
    <source>
        <dbReference type="ARBA" id="ARBA00023235"/>
    </source>
</evidence>
<evidence type="ECO:0000256" key="9">
    <source>
        <dbReference type="PROSITE-ProRule" id="PRU00277"/>
    </source>
</evidence>
<keyword evidence="13" id="KW-1185">Reference proteome</keyword>
<evidence type="ECO:0000256" key="5">
    <source>
        <dbReference type="ARBA" id="ARBA00023110"/>
    </source>
</evidence>
<dbReference type="EC" id="5.2.1.8" evidence="10"/>
<dbReference type="GO" id="GO:0042026">
    <property type="term" value="P:protein refolding"/>
    <property type="evidence" value="ECO:0007669"/>
    <property type="project" value="UniProtKB-ARBA"/>
</dbReference>
<comment type="caution">
    <text evidence="12">The sequence shown here is derived from an EMBL/GenBank/DDBJ whole genome shotgun (WGS) entry which is preliminary data.</text>
</comment>
<accession>A0A556MJQ5</accession>
<dbReference type="InterPro" id="IPR046357">
    <property type="entry name" value="PPIase_dom_sf"/>
</dbReference>
<evidence type="ECO:0000256" key="8">
    <source>
        <dbReference type="ARBA" id="ARBA00037071"/>
    </source>
</evidence>
<evidence type="ECO:0000256" key="1">
    <source>
        <dbReference type="ARBA" id="ARBA00000971"/>
    </source>
</evidence>
<dbReference type="GO" id="GO:0005737">
    <property type="term" value="C:cytoplasm"/>
    <property type="evidence" value="ECO:0007669"/>
    <property type="project" value="UniProtKB-SubCell"/>
</dbReference>